<comment type="similarity">
    <text evidence="2">Belongs to the PqqA family.</text>
</comment>
<dbReference type="GO" id="GO:0018189">
    <property type="term" value="P:pyrroloquinoline quinone biosynthetic process"/>
    <property type="evidence" value="ECO:0007669"/>
    <property type="project" value="UniProtKB-UniPathway"/>
</dbReference>
<sequence length="82" mass="8976">MLQGERAVAGRRAAGRALSRRSGRSYAPVDHVSAEHDPHADGRKEVGAMEPDTAPRQVWQAPEFEEVMVAPEVTMYLGSTED</sequence>
<dbReference type="InterPro" id="IPR011725">
    <property type="entry name" value="PQQ_synth_PqqA"/>
</dbReference>
<feature type="region of interest" description="Disordered" evidence="4">
    <location>
        <begin position="1"/>
        <end position="58"/>
    </location>
</feature>
<gene>
    <name evidence="5" type="ORF">GCM10017566_48990</name>
</gene>
<comment type="pathway">
    <text evidence="1">Cofactor biosynthesis; pyrroloquinoline quinone biosynthesis.</text>
</comment>
<accession>A0A8H9MC43</accession>
<evidence type="ECO:0000313" key="6">
    <source>
        <dbReference type="Proteomes" id="UP000658656"/>
    </source>
</evidence>
<dbReference type="EMBL" id="BNAV01000008">
    <property type="protein sequence ID" value="GHF69514.1"/>
    <property type="molecule type" value="Genomic_DNA"/>
</dbReference>
<comment type="caution">
    <text evidence="5">The sequence shown here is derived from an EMBL/GenBank/DDBJ whole genome shotgun (WGS) entry which is preliminary data.</text>
</comment>
<keyword evidence="6" id="KW-1185">Reference proteome</keyword>
<name>A0A8H9MC43_9PSEU</name>
<organism evidence="5 6">
    <name type="scientific">Amycolatopsis bartoniae</name>
    <dbReference type="NCBI Taxonomy" id="941986"/>
    <lineage>
        <taxon>Bacteria</taxon>
        <taxon>Bacillati</taxon>
        <taxon>Actinomycetota</taxon>
        <taxon>Actinomycetes</taxon>
        <taxon>Pseudonocardiales</taxon>
        <taxon>Pseudonocardiaceae</taxon>
        <taxon>Amycolatopsis</taxon>
    </lineage>
</organism>
<evidence type="ECO:0000313" key="5">
    <source>
        <dbReference type="EMBL" id="GHF69514.1"/>
    </source>
</evidence>
<dbReference type="AlphaFoldDB" id="A0A8H9MC43"/>
<feature type="compositionally biased region" description="Low complexity" evidence="4">
    <location>
        <begin position="1"/>
        <end position="17"/>
    </location>
</feature>
<evidence type="ECO:0000256" key="3">
    <source>
        <dbReference type="ARBA" id="ARBA00015086"/>
    </source>
</evidence>
<dbReference type="Proteomes" id="UP000658656">
    <property type="component" value="Unassembled WGS sequence"/>
</dbReference>
<proteinExistence type="inferred from homology"/>
<evidence type="ECO:0000256" key="1">
    <source>
        <dbReference type="ARBA" id="ARBA00004886"/>
    </source>
</evidence>
<protein>
    <recommendedName>
        <fullName evidence="3">Coenzyme PQQ synthesis protein A</fullName>
    </recommendedName>
</protein>
<dbReference type="NCBIfam" id="TIGR02107">
    <property type="entry name" value="PQQ_syn_pqqA"/>
    <property type="match status" value="1"/>
</dbReference>
<reference evidence="5" key="2">
    <citation type="submission" date="2020-09" db="EMBL/GenBank/DDBJ databases">
        <authorList>
            <person name="Sun Q."/>
            <person name="Zhou Y."/>
        </authorList>
    </citation>
    <scope>NUCLEOTIDE SEQUENCE</scope>
    <source>
        <strain evidence="5">CGMCC 4.7679</strain>
    </source>
</reference>
<evidence type="ECO:0000256" key="4">
    <source>
        <dbReference type="SAM" id="MobiDB-lite"/>
    </source>
</evidence>
<dbReference type="UniPathway" id="UPA00539"/>
<feature type="compositionally biased region" description="Basic and acidic residues" evidence="4">
    <location>
        <begin position="32"/>
        <end position="47"/>
    </location>
</feature>
<reference evidence="5" key="1">
    <citation type="journal article" date="2014" name="Int. J. Syst. Evol. Microbiol.">
        <title>Complete genome sequence of Corynebacterium casei LMG S-19264T (=DSM 44701T), isolated from a smear-ripened cheese.</title>
        <authorList>
            <consortium name="US DOE Joint Genome Institute (JGI-PGF)"/>
            <person name="Walter F."/>
            <person name="Albersmeier A."/>
            <person name="Kalinowski J."/>
            <person name="Ruckert C."/>
        </authorList>
    </citation>
    <scope>NUCLEOTIDE SEQUENCE</scope>
    <source>
        <strain evidence="5">CGMCC 4.7679</strain>
    </source>
</reference>
<evidence type="ECO:0000256" key="2">
    <source>
        <dbReference type="ARBA" id="ARBA00009325"/>
    </source>
</evidence>